<evidence type="ECO:0000313" key="7">
    <source>
        <dbReference type="EMBL" id="AYG03111.1"/>
    </source>
</evidence>
<gene>
    <name evidence="7" type="ORF">D7I44_05915</name>
</gene>
<feature type="transmembrane region" description="Helical" evidence="6">
    <location>
        <begin position="61"/>
        <end position="82"/>
    </location>
</feature>
<feature type="transmembrane region" description="Helical" evidence="6">
    <location>
        <begin position="200"/>
        <end position="220"/>
    </location>
</feature>
<evidence type="ECO:0000256" key="2">
    <source>
        <dbReference type="ARBA" id="ARBA00022475"/>
    </source>
</evidence>
<feature type="transmembrane region" description="Helical" evidence="6">
    <location>
        <begin position="135"/>
        <end position="156"/>
    </location>
</feature>
<proteinExistence type="predicted"/>
<accession>A0A387BXN1</accession>
<dbReference type="AlphaFoldDB" id="A0A387BXN1"/>
<evidence type="ECO:0000256" key="4">
    <source>
        <dbReference type="ARBA" id="ARBA00022989"/>
    </source>
</evidence>
<keyword evidence="4 6" id="KW-1133">Transmembrane helix</keyword>
<evidence type="ECO:0000256" key="6">
    <source>
        <dbReference type="SAM" id="Phobius"/>
    </source>
</evidence>
<dbReference type="EMBL" id="CP032624">
    <property type="protein sequence ID" value="AYG03111.1"/>
    <property type="molecule type" value="Genomic_DNA"/>
</dbReference>
<comment type="subcellular location">
    <subcellularLocation>
        <location evidence="1">Cell membrane</location>
        <topology evidence="1">Multi-pass membrane protein</topology>
    </subcellularLocation>
</comment>
<keyword evidence="3 6" id="KW-0812">Transmembrane</keyword>
<dbReference type="OrthoDB" id="5241646at2"/>
<evidence type="ECO:0000256" key="1">
    <source>
        <dbReference type="ARBA" id="ARBA00004651"/>
    </source>
</evidence>
<feature type="transmembrane region" description="Helical" evidence="6">
    <location>
        <begin position="94"/>
        <end position="114"/>
    </location>
</feature>
<feature type="transmembrane region" description="Helical" evidence="6">
    <location>
        <begin position="168"/>
        <end position="188"/>
    </location>
</feature>
<dbReference type="KEGG" id="gry:D7I44_05915"/>
<reference evidence="7 8" key="1">
    <citation type="submission" date="2018-09" db="EMBL/GenBank/DDBJ databases">
        <title>Genome sequencing of strain 2DFW10M-5.</title>
        <authorList>
            <person name="Heo J."/>
            <person name="Kim S.-J."/>
            <person name="Kwon S.-W."/>
        </authorList>
    </citation>
    <scope>NUCLEOTIDE SEQUENCE [LARGE SCALE GENOMIC DNA]</scope>
    <source>
        <strain evidence="7 8">2DFW10M-5</strain>
    </source>
</reference>
<dbReference type="Pfam" id="PF09678">
    <property type="entry name" value="Caa3_CtaG"/>
    <property type="match status" value="1"/>
</dbReference>
<keyword evidence="8" id="KW-1185">Reference proteome</keyword>
<dbReference type="InterPro" id="IPR019108">
    <property type="entry name" value="Caa3_assmbl_CtaG-rel"/>
</dbReference>
<dbReference type="Proteomes" id="UP000275069">
    <property type="component" value="Chromosome"/>
</dbReference>
<feature type="transmembrane region" description="Helical" evidence="6">
    <location>
        <begin position="29"/>
        <end position="49"/>
    </location>
</feature>
<evidence type="ECO:0000256" key="5">
    <source>
        <dbReference type="ARBA" id="ARBA00023136"/>
    </source>
</evidence>
<dbReference type="GO" id="GO:0005886">
    <property type="term" value="C:plasma membrane"/>
    <property type="evidence" value="ECO:0007669"/>
    <property type="project" value="UniProtKB-SubCell"/>
</dbReference>
<sequence>MGPCWYLLERGTTTPPIPVFLTTFSFDPVAALAIAIGAVLYTWGLVALARRGERWPAWRAWCFYLLGLGSYAWIQFGFLGTWSHDLRWAFTTRIALLIFLTPMMVALGTPITLMRRTFGEHARGVLEAVMRSWPIRLMGNAIFAPLVPLVGFLFFLTPLAAPLRLEPGWAAAITLLVPFIGLLITLPITEDTENRSSTFIIYEFLLAIVELLLDSIPGILLRLNGSVLDGVAAATHTVAGAALPHWFPNPLHDQHLSGDFLWFLAEIADLPVIIALFTRWSRVDRRDAKQVDELSDEEYEAAVRAHLGQRG</sequence>
<keyword evidence="5 6" id="KW-0472">Membrane</keyword>
<evidence type="ECO:0000256" key="3">
    <source>
        <dbReference type="ARBA" id="ARBA00022692"/>
    </source>
</evidence>
<feature type="transmembrane region" description="Helical" evidence="6">
    <location>
        <begin position="260"/>
        <end position="280"/>
    </location>
</feature>
<name>A0A387BXN1_9MICO</name>
<evidence type="ECO:0000313" key="8">
    <source>
        <dbReference type="Proteomes" id="UP000275069"/>
    </source>
</evidence>
<organism evidence="7 8">
    <name type="scientific">Gryllotalpicola protaetiae</name>
    <dbReference type="NCBI Taxonomy" id="2419771"/>
    <lineage>
        <taxon>Bacteria</taxon>
        <taxon>Bacillati</taxon>
        <taxon>Actinomycetota</taxon>
        <taxon>Actinomycetes</taxon>
        <taxon>Micrococcales</taxon>
        <taxon>Microbacteriaceae</taxon>
        <taxon>Gryllotalpicola</taxon>
    </lineage>
</organism>
<keyword evidence="2" id="KW-1003">Cell membrane</keyword>
<protein>
    <submittedName>
        <fullName evidence="7">Cytochrome c oxidase assembly protein</fullName>
    </submittedName>
</protein>
<dbReference type="RefSeq" id="WP_120788643.1">
    <property type="nucleotide sequence ID" value="NZ_CP032624.1"/>
</dbReference>